<dbReference type="PRINTS" id="PR00163">
    <property type="entry name" value="RUBREDOXIN"/>
</dbReference>
<keyword evidence="3 6" id="KW-0479">Metal-binding</keyword>
<evidence type="ECO:0000259" key="7">
    <source>
        <dbReference type="PROSITE" id="PS50903"/>
    </source>
</evidence>
<dbReference type="FunFam" id="2.20.28.10:FF:000001">
    <property type="entry name" value="Rubredoxin"/>
    <property type="match status" value="1"/>
</dbReference>
<dbReference type="PANTHER" id="PTHR47627:SF1">
    <property type="entry name" value="RUBREDOXIN-1-RELATED"/>
    <property type="match status" value="1"/>
</dbReference>
<dbReference type="Gene3D" id="2.20.28.10">
    <property type="match status" value="1"/>
</dbReference>
<dbReference type="InterPro" id="IPR024935">
    <property type="entry name" value="Rubredoxin_dom"/>
</dbReference>
<dbReference type="GO" id="GO:0043448">
    <property type="term" value="P:alkane catabolic process"/>
    <property type="evidence" value="ECO:0007669"/>
    <property type="project" value="TreeGrafter"/>
</dbReference>
<comment type="similarity">
    <text evidence="6">Belongs to the rubredoxin family.</text>
</comment>
<evidence type="ECO:0000256" key="4">
    <source>
        <dbReference type="ARBA" id="ARBA00022982"/>
    </source>
</evidence>
<sequence length="58" mass="6823">MAKYVCTMCGFSYREDKGRPSEGIAEGTVWDDVPDDWKCPMCGSPRNIFRLYRDEYFE</sequence>
<dbReference type="PANTHER" id="PTHR47627">
    <property type="entry name" value="RUBREDOXIN"/>
    <property type="match status" value="1"/>
</dbReference>
<dbReference type="Proteomes" id="UP000273278">
    <property type="component" value="Chromosome"/>
</dbReference>
<feature type="domain" description="Rubredoxin-like" evidence="7">
    <location>
        <begin position="1"/>
        <end position="52"/>
    </location>
</feature>
<dbReference type="PROSITE" id="PS00202">
    <property type="entry name" value="RUBREDOXIN"/>
    <property type="match status" value="1"/>
</dbReference>
<dbReference type="GeneID" id="41321874"/>
<dbReference type="InterPro" id="IPR024934">
    <property type="entry name" value="Rubredoxin-like_dom"/>
</dbReference>
<dbReference type="OMA" id="MERWECP"/>
<proteinExistence type="inferred from homology"/>
<reference evidence="8 9" key="1">
    <citation type="submission" date="2016-10" db="EMBL/GenBank/DDBJ databases">
        <title>Complete genome of the TMA-utilizing, human hosted archaeon Methanomethylophilus alvus Gen. nov, sp. nov., strain Mx-05, derived from a pure culture.</title>
        <authorList>
            <person name="Brugere J.-F."/>
            <person name="Ben Hania W."/>
            <person name="Chaudhary P.P."/>
            <person name="Gaci N."/>
            <person name="Borrel G."/>
            <person name="Cao Van Tuat L."/>
            <person name="Fardeau M.-L."/>
            <person name="Harris H.M.B."/>
            <person name="O'Toole P.W."/>
            <person name="Ollivier B."/>
        </authorList>
    </citation>
    <scope>NUCLEOTIDE SEQUENCE [LARGE SCALE GENOMIC DNA]</scope>
    <source>
        <strain evidence="8 9">Mx-05</strain>
    </source>
</reference>
<evidence type="ECO:0000256" key="1">
    <source>
        <dbReference type="ARBA" id="ARBA00002360"/>
    </source>
</evidence>
<keyword evidence="2" id="KW-0813">Transport</keyword>
<dbReference type="GO" id="GO:0005506">
    <property type="term" value="F:iron ion binding"/>
    <property type="evidence" value="ECO:0007669"/>
    <property type="project" value="UniProtKB-UniRule"/>
</dbReference>
<evidence type="ECO:0000256" key="5">
    <source>
        <dbReference type="ARBA" id="ARBA00023004"/>
    </source>
</evidence>
<evidence type="ECO:0000313" key="8">
    <source>
        <dbReference type="EMBL" id="AYQ55229.1"/>
    </source>
</evidence>
<organism evidence="8 9">
    <name type="scientific">Methanomethylophilus alvi</name>
    <dbReference type="NCBI Taxonomy" id="1291540"/>
    <lineage>
        <taxon>Archaea</taxon>
        <taxon>Methanobacteriati</taxon>
        <taxon>Thermoplasmatota</taxon>
        <taxon>Thermoplasmata</taxon>
        <taxon>Methanomassiliicoccales</taxon>
        <taxon>Methanomethylophilaceae</taxon>
        <taxon>Methanomethylophilus</taxon>
    </lineage>
</organism>
<dbReference type="RefSeq" id="WP_015504978.1">
    <property type="nucleotide sequence ID" value="NZ_CAYASN010000005.1"/>
</dbReference>
<dbReference type="EMBL" id="CP017686">
    <property type="protein sequence ID" value="AYQ55229.1"/>
    <property type="molecule type" value="Genomic_DNA"/>
</dbReference>
<dbReference type="GO" id="GO:0009055">
    <property type="term" value="F:electron transfer activity"/>
    <property type="evidence" value="ECO:0007669"/>
    <property type="project" value="TreeGrafter"/>
</dbReference>
<evidence type="ECO:0000256" key="2">
    <source>
        <dbReference type="ARBA" id="ARBA00022448"/>
    </source>
</evidence>
<name>A0A3G3IHL5_9ARCH</name>
<dbReference type="Pfam" id="PF00301">
    <property type="entry name" value="Rubredoxin"/>
    <property type="match status" value="1"/>
</dbReference>
<keyword evidence="4 6" id="KW-0249">Electron transport</keyword>
<gene>
    <name evidence="8" type="ORF">BKD89_05360</name>
</gene>
<comment type="cofactor">
    <cofactor evidence="6">
        <name>Fe(3+)</name>
        <dbReference type="ChEBI" id="CHEBI:29034"/>
    </cofactor>
</comment>
<evidence type="ECO:0000256" key="3">
    <source>
        <dbReference type="ARBA" id="ARBA00022723"/>
    </source>
</evidence>
<dbReference type="InterPro" id="IPR050526">
    <property type="entry name" value="Rubredoxin_ET"/>
</dbReference>
<accession>A0A3G3IHL5</accession>
<dbReference type="PROSITE" id="PS50903">
    <property type="entry name" value="RUBREDOXIN_LIKE"/>
    <property type="match status" value="1"/>
</dbReference>
<dbReference type="SUPFAM" id="SSF57802">
    <property type="entry name" value="Rubredoxin-like"/>
    <property type="match status" value="1"/>
</dbReference>
<dbReference type="InterPro" id="IPR018527">
    <property type="entry name" value="Rubredoxin_Fe_BS"/>
</dbReference>
<dbReference type="AlphaFoldDB" id="A0A3G3IHL5"/>
<dbReference type="CDD" id="cd00730">
    <property type="entry name" value="rubredoxin"/>
    <property type="match status" value="1"/>
</dbReference>
<comment type="function">
    <text evidence="1">Rubredoxin is a small nonheme, iron protein lacking acid-labile sulfide. Its single Fe, chelated to 4 Cys, functions as an electron acceptor and may also stabilize the conformation of the molecule.</text>
</comment>
<keyword evidence="5 6" id="KW-0408">Iron</keyword>
<protein>
    <recommendedName>
        <fullName evidence="6">Rubredoxin</fullName>
    </recommendedName>
</protein>
<evidence type="ECO:0000256" key="6">
    <source>
        <dbReference type="RuleBase" id="RU003820"/>
    </source>
</evidence>
<evidence type="ECO:0000313" key="9">
    <source>
        <dbReference type="Proteomes" id="UP000273278"/>
    </source>
</evidence>